<dbReference type="Proteomes" id="UP000265040">
    <property type="component" value="Chromosome 16"/>
</dbReference>
<feature type="region of interest" description="Disordered" evidence="1">
    <location>
        <begin position="497"/>
        <end position="517"/>
    </location>
</feature>
<feature type="compositionally biased region" description="Polar residues" evidence="1">
    <location>
        <begin position="367"/>
        <end position="378"/>
    </location>
</feature>
<protein>
    <recommendedName>
        <fullName evidence="4">PP1-binding domain-containing protein</fullName>
    </recommendedName>
</protein>
<evidence type="ECO:0000313" key="3">
    <source>
        <dbReference type="Proteomes" id="UP000265040"/>
    </source>
</evidence>
<feature type="region of interest" description="Disordered" evidence="1">
    <location>
        <begin position="313"/>
        <end position="381"/>
    </location>
</feature>
<proteinExistence type="predicted"/>
<reference evidence="2" key="3">
    <citation type="submission" date="2025-09" db="UniProtKB">
        <authorList>
            <consortium name="Ensembl"/>
        </authorList>
    </citation>
    <scope>IDENTIFICATION</scope>
</reference>
<organism evidence="2 3">
    <name type="scientific">Anabas testudineus</name>
    <name type="common">Climbing perch</name>
    <name type="synonym">Anthias testudineus</name>
    <dbReference type="NCBI Taxonomy" id="64144"/>
    <lineage>
        <taxon>Eukaryota</taxon>
        <taxon>Metazoa</taxon>
        <taxon>Chordata</taxon>
        <taxon>Craniata</taxon>
        <taxon>Vertebrata</taxon>
        <taxon>Euteleostomi</taxon>
        <taxon>Actinopterygii</taxon>
        <taxon>Neopterygii</taxon>
        <taxon>Teleostei</taxon>
        <taxon>Neoteleostei</taxon>
        <taxon>Acanthomorphata</taxon>
        <taxon>Anabantaria</taxon>
        <taxon>Anabantiformes</taxon>
        <taxon>Anabantoidei</taxon>
        <taxon>Anabantidae</taxon>
        <taxon>Anabas</taxon>
    </lineage>
</organism>
<reference evidence="2" key="2">
    <citation type="submission" date="2025-08" db="UniProtKB">
        <authorList>
            <consortium name="Ensembl"/>
        </authorList>
    </citation>
    <scope>IDENTIFICATION</scope>
</reference>
<sequence>MASLSTTLKPQGNRSSRCQSLLPACPSWSWSLQACPKQRRPASIHCDKDDPASKRPRLQAQRKFAQSPPSSPGPSVLMTSAQSNHNHNLATVSCLTRRRPKTEDFLSFLCLRGSAALPSNMAFLGSGRQKKRGDRHITSCVSTSHSTLAEGKNLSMFTRTKVLQDSRSLRGKPGGPFCPLTARAQRRRERERREEEQQQRRREGVGEDRRVAAKRNLLRPRQLSLQVAKVSGLSQQRMSCVRSIPPLKPSTGVGSRRSLRSRTRPTTTCKPKSHPQSRFQETNNKHLPRNSSHQLPHNNHLSLHHRTVSNYYSNPETLSSLQNSGRNPSKTSAQIPLTNGSVIREISENHGVLRFSRRRRGLPPDTSPTSQNQPSLDKNSTKKCKTMQYNNADVVIENHCHIGETPQNEARCDKGEEHVSHTDMTACSHNDQCGDVGEMRLEKDLQNKVTVKKLSLTSITAAEPSQEGVTFTSAITSYDLSPVSEVICRQMREKRLQRNQPTVPKPVTRTADSRTVSRGATARTILPKDKINSVMSTCAHTDPPASYSAKHTPKVINKGSRKDNNKCTSVTSSYTISINSQVAGKDSSMGVTEDFTKSCAPVSSYSSTSKGSIKSLTQTKCTTSSIKTRTSPRILLKR</sequence>
<feature type="compositionally biased region" description="Polar residues" evidence="1">
    <location>
        <begin position="289"/>
        <end position="298"/>
    </location>
</feature>
<keyword evidence="3" id="KW-1185">Reference proteome</keyword>
<feature type="region of interest" description="Disordered" evidence="1">
    <location>
        <begin position="166"/>
        <end position="213"/>
    </location>
</feature>
<dbReference type="Ensembl" id="ENSATET00000080722.1">
    <property type="protein sequence ID" value="ENSATEP00000073005.1"/>
    <property type="gene ID" value="ENSATEG00000033066.1"/>
</dbReference>
<dbReference type="GeneTree" id="ENSGT00980000198721"/>
<evidence type="ECO:0000313" key="2">
    <source>
        <dbReference type="Ensembl" id="ENSATEP00000073005.1"/>
    </source>
</evidence>
<evidence type="ECO:0000256" key="1">
    <source>
        <dbReference type="SAM" id="MobiDB-lite"/>
    </source>
</evidence>
<feature type="compositionally biased region" description="Polar residues" evidence="1">
    <location>
        <begin position="313"/>
        <end position="341"/>
    </location>
</feature>
<feature type="region of interest" description="Disordered" evidence="1">
    <location>
        <begin position="41"/>
        <end position="80"/>
    </location>
</feature>
<evidence type="ECO:0008006" key="4">
    <source>
        <dbReference type="Google" id="ProtNLM"/>
    </source>
</evidence>
<name>A0AAQ6I9N8_ANATE</name>
<feature type="region of interest" description="Disordered" evidence="1">
    <location>
        <begin position="230"/>
        <end position="298"/>
    </location>
</feature>
<feature type="compositionally biased region" description="Basic and acidic residues" evidence="1">
    <location>
        <begin position="191"/>
        <end position="211"/>
    </location>
</feature>
<dbReference type="GeneID" id="113169903"/>
<dbReference type="RefSeq" id="XP_026227469.1">
    <property type="nucleotide sequence ID" value="XM_026371684.1"/>
</dbReference>
<feature type="region of interest" description="Disordered" evidence="1">
    <location>
        <begin position="541"/>
        <end position="564"/>
    </location>
</feature>
<dbReference type="AlphaFoldDB" id="A0AAQ6I9N8"/>
<accession>A0AAQ6I9N8</accession>
<reference evidence="2 3" key="1">
    <citation type="submission" date="2021-04" db="EMBL/GenBank/DDBJ databases">
        <authorList>
            <consortium name="Wellcome Sanger Institute Data Sharing"/>
        </authorList>
    </citation>
    <scope>NUCLEOTIDE SEQUENCE [LARGE SCALE GENOMIC DNA]</scope>
</reference>